<evidence type="ECO:0000313" key="3">
    <source>
        <dbReference type="Proteomes" id="UP000813463"/>
    </source>
</evidence>
<dbReference type="InterPro" id="IPR043502">
    <property type="entry name" value="DNA/RNA_pol_sf"/>
</dbReference>
<dbReference type="RefSeq" id="XP_056687881.1">
    <property type="nucleotide sequence ID" value="XM_056831903.1"/>
</dbReference>
<feature type="domain" description="Reverse transcriptase" evidence="2">
    <location>
        <begin position="918"/>
        <end position="1160"/>
    </location>
</feature>
<accession>A0ABM3QWY4</accession>
<dbReference type="InterPro" id="IPR036691">
    <property type="entry name" value="Endo/exonu/phosph_ase_sf"/>
</dbReference>
<reference evidence="3" key="1">
    <citation type="journal article" date="2021" name="Nat. Commun.">
        <title>Genomic analyses provide insights into spinach domestication and the genetic basis of agronomic traits.</title>
        <authorList>
            <person name="Cai X."/>
            <person name="Sun X."/>
            <person name="Xu C."/>
            <person name="Sun H."/>
            <person name="Wang X."/>
            <person name="Ge C."/>
            <person name="Zhang Z."/>
            <person name="Wang Q."/>
            <person name="Fei Z."/>
            <person name="Jiao C."/>
            <person name="Wang Q."/>
        </authorList>
    </citation>
    <scope>NUCLEOTIDE SEQUENCE [LARGE SCALE GENOMIC DNA]</scope>
    <source>
        <strain evidence="3">cv. Varoflay</strain>
    </source>
</reference>
<dbReference type="Proteomes" id="UP000813463">
    <property type="component" value="Chromosome 6"/>
</dbReference>
<dbReference type="PROSITE" id="PS50878">
    <property type="entry name" value="RT_POL"/>
    <property type="match status" value="1"/>
</dbReference>
<dbReference type="InterPro" id="IPR000477">
    <property type="entry name" value="RT_dom"/>
</dbReference>
<dbReference type="Gene3D" id="3.60.10.10">
    <property type="entry name" value="Endonuclease/exonuclease/phosphatase"/>
    <property type="match status" value="1"/>
</dbReference>
<dbReference type="GeneID" id="110798022"/>
<dbReference type="SUPFAM" id="SSF56672">
    <property type="entry name" value="DNA/RNA polymerases"/>
    <property type="match status" value="1"/>
</dbReference>
<evidence type="ECO:0000256" key="1">
    <source>
        <dbReference type="SAM" id="MobiDB-lite"/>
    </source>
</evidence>
<feature type="region of interest" description="Disordered" evidence="1">
    <location>
        <begin position="1"/>
        <end position="33"/>
    </location>
</feature>
<name>A0ABM3QWY4_SPIOL</name>
<reference evidence="4" key="2">
    <citation type="submission" date="2025-08" db="UniProtKB">
        <authorList>
            <consortium name="RefSeq"/>
        </authorList>
    </citation>
    <scope>IDENTIFICATION</scope>
    <source>
        <tissue evidence="4">Leaf</tissue>
    </source>
</reference>
<dbReference type="Pfam" id="PF00078">
    <property type="entry name" value="RVT_1"/>
    <property type="match status" value="1"/>
</dbReference>
<proteinExistence type="predicted"/>
<dbReference type="SUPFAM" id="SSF56219">
    <property type="entry name" value="DNase I-like"/>
    <property type="match status" value="1"/>
</dbReference>
<dbReference type="Pfam" id="PF14111">
    <property type="entry name" value="DUF4283"/>
    <property type="match status" value="1"/>
</dbReference>
<dbReference type="CDD" id="cd01650">
    <property type="entry name" value="RT_nLTR_like"/>
    <property type="match status" value="1"/>
</dbReference>
<gene>
    <name evidence="4" type="primary">LOC110798022</name>
</gene>
<sequence>MGRKKKMPAVSGPGNNGDSSPLVASHDSVTQASSLDTTQQLTYAMVEEILAEPSSMADPKLVHPSARPISIRLQEVIKEHHNFLFSAPISNPVVSGSGMLEAISAKASSVNPESMRIVSRKLNMGGDSGIPVVDKPQSSWASKVRGSLLATKGKALSYVAPVCIGDKVIAQLQQPEIDKCNAHWANAVVMFVLGETPTIASVLRFIAKEWSQVATPKVFLHDEGYFVIRFCSLEDRNSILYAGPQYFYGKPAIIKQWSSHFSFQEEVLKVIPLWVRFPNLPLNCWGEDSLSRIGSVLGVPLFADECTTQQLRISFARVLVEVDVTNPLPSFITIADPSGQEFEQTVTYDWKPDYCKKCFLVGHNCETSAKKANNARPPEKKVVKKWVPKKVQQAPQNQQQQQLQQTNPVGTSVVVHSDDDAGWKIDARRTKHREAQQVRTITPIQNSFRVLTPEHGGIEVVDEEGEEHNDLPPDDNLCLELNKVDVIAVLETRVKENNNSKIQQKLGGGWSWHCNSACNPRGRIWVGWKNVNATVNILLTHEQLVHGKALWSSLSGISAMVTSSPWIVLVDFNAVLSSNDRVNGACVTTYETQDFENFLLNSRVNELRSTGHLFSWSNKSLGDARVTSRIDRALGNGCWMMKFGHLAVDYLNPSISDHSPLLLKFGDDHKDGGRPFKFFNFLANHSQFAEVVAQDWDNPIKGTPLSKVWFKLKRLKHKLKSLHKEEFANITVRIQKAQQELEEVQNQLCSDPADLLMQVEEKRCTGNLRKWLSVEESALKQKSRIQWLADGDSNSKFFYASVKQRRNMNRISLLYTTQGHKIVDPGEITVEIQKFYMALLGTAATHISKPDLPSLRSGPRLSRAAALSLCVPVTTDEIDLALKSIDDSKAPGLDGYNAVFFKKAWPWIKEDVYEAVKFFFQKGEMYPGMNCTSVTLVPKVPNASCVKDFRPIACCSTLYKIISKILTARLQKVITEVVSECQSGFIPGRFIADNILMTVLQELGFPQVFVKWIMTCITTVSYSILINGFPSKPFQAKKGLRQGDPLSPFLFAIGMEYLTRCMNQLKQNPDFNFHPRCEKLNITHLMFADDLLLFARADKISVQLLLEAFSKFSSASGLEANMDKSNIYFAGVSMCDKTDILSAQKISEACLPFRYLGVPLSSKKLSYPHCKPLVDKILARTKVWSAKFLSYAGRLLLIKTILFGMQTFWCQIFILPKRIIKEVEAYCRCFLWSSDTAASKKALVAWDKLYQPRNSGGWNVKNIAAWNKVAIGKLLWALAFKKDKLWVQWVDSFYMKGQNPLQMSTPGSCSWALKKIFNSREIILQIGGWDKATANGKYCISKVYKCLQGVAPKVTWWRVMCYNKASPKSLFITWLAILNRLYTTDRLQAWGIQCSDQCVLCTDGKETVEHLFFECKFSCAVWSKLLLQIGIHRRATGFASELQQAMKRSKKVGVADQLYVMCFTEAIYIVWLARNAVIFKRPTKSIDNIVREILFKVCCRGSEELRSRILHI</sequence>
<evidence type="ECO:0000313" key="4">
    <source>
        <dbReference type="RefSeq" id="XP_056687881.1"/>
    </source>
</evidence>
<evidence type="ECO:0000259" key="2">
    <source>
        <dbReference type="PROSITE" id="PS50878"/>
    </source>
</evidence>
<dbReference type="PANTHER" id="PTHR33233">
    <property type="entry name" value="ENDONUCLEASE/EXONUCLEASE/PHOSPHATASE"/>
    <property type="match status" value="1"/>
</dbReference>
<protein>
    <recommendedName>
        <fullName evidence="2">Reverse transcriptase domain-containing protein</fullName>
    </recommendedName>
</protein>
<keyword evidence="3" id="KW-1185">Reference proteome</keyword>
<dbReference type="InterPro" id="IPR026960">
    <property type="entry name" value="RVT-Znf"/>
</dbReference>
<dbReference type="PANTHER" id="PTHR33233:SF17">
    <property type="entry name" value="DUF4283 DOMAIN-CONTAINING PROTEIN"/>
    <property type="match status" value="1"/>
</dbReference>
<organism evidence="3 4">
    <name type="scientific">Spinacia oleracea</name>
    <name type="common">Spinach</name>
    <dbReference type="NCBI Taxonomy" id="3562"/>
    <lineage>
        <taxon>Eukaryota</taxon>
        <taxon>Viridiplantae</taxon>
        <taxon>Streptophyta</taxon>
        <taxon>Embryophyta</taxon>
        <taxon>Tracheophyta</taxon>
        <taxon>Spermatophyta</taxon>
        <taxon>Magnoliopsida</taxon>
        <taxon>eudicotyledons</taxon>
        <taxon>Gunneridae</taxon>
        <taxon>Pentapetalae</taxon>
        <taxon>Caryophyllales</taxon>
        <taxon>Chenopodiaceae</taxon>
        <taxon>Chenopodioideae</taxon>
        <taxon>Anserineae</taxon>
        <taxon>Spinacia</taxon>
    </lineage>
</organism>
<dbReference type="InterPro" id="IPR025558">
    <property type="entry name" value="DUF4283"/>
</dbReference>
<dbReference type="Pfam" id="PF13966">
    <property type="entry name" value="zf-RVT"/>
    <property type="match status" value="1"/>
</dbReference>